<evidence type="ECO:0000313" key="3">
    <source>
        <dbReference type="Proteomes" id="UP000249542"/>
    </source>
</evidence>
<keyword evidence="1" id="KW-0812">Transmembrane</keyword>
<dbReference type="RefSeq" id="WP_111541666.1">
    <property type="nucleotide sequence ID" value="NZ_QKYV01000006.1"/>
</dbReference>
<protein>
    <submittedName>
        <fullName evidence="2">Uncharacterized protein DUF2752</fullName>
    </submittedName>
</protein>
<dbReference type="Proteomes" id="UP000249542">
    <property type="component" value="Unassembled WGS sequence"/>
</dbReference>
<sequence>MEEYMLPCLTKQFFHIPCPGCGSQRAILLLFQADFKGAFLMFPAIYPLIIFGLLIFINFVRPIKLYSKLVSSLAYISVITVLVNYLIKILL</sequence>
<keyword evidence="1" id="KW-0472">Membrane</keyword>
<dbReference type="InterPro" id="IPR021215">
    <property type="entry name" value="DUF2752"/>
</dbReference>
<feature type="transmembrane region" description="Helical" evidence="1">
    <location>
        <begin position="38"/>
        <end position="57"/>
    </location>
</feature>
<dbReference type="Pfam" id="PF10825">
    <property type="entry name" value="DUF2752"/>
    <property type="match status" value="1"/>
</dbReference>
<gene>
    <name evidence="2" type="ORF">LX95_02394</name>
</gene>
<keyword evidence="1" id="KW-1133">Transmembrane helix</keyword>
<name>A0A2W7I1E1_9FLAO</name>
<dbReference type="AlphaFoldDB" id="A0A2W7I1E1"/>
<proteinExistence type="predicted"/>
<comment type="caution">
    <text evidence="2">The sequence shown here is derived from an EMBL/GenBank/DDBJ whole genome shotgun (WGS) entry which is preliminary data.</text>
</comment>
<evidence type="ECO:0000313" key="2">
    <source>
        <dbReference type="EMBL" id="PZW39252.1"/>
    </source>
</evidence>
<accession>A0A2W7I1E1</accession>
<organism evidence="2 3">
    <name type="scientific">Mesonia algae</name>
    <dbReference type="NCBI Taxonomy" id="213248"/>
    <lineage>
        <taxon>Bacteria</taxon>
        <taxon>Pseudomonadati</taxon>
        <taxon>Bacteroidota</taxon>
        <taxon>Flavobacteriia</taxon>
        <taxon>Flavobacteriales</taxon>
        <taxon>Flavobacteriaceae</taxon>
        <taxon>Mesonia</taxon>
    </lineage>
</organism>
<evidence type="ECO:0000256" key="1">
    <source>
        <dbReference type="SAM" id="Phobius"/>
    </source>
</evidence>
<dbReference type="EMBL" id="QKYV01000006">
    <property type="protein sequence ID" value="PZW39252.1"/>
    <property type="molecule type" value="Genomic_DNA"/>
</dbReference>
<feature type="transmembrane region" description="Helical" evidence="1">
    <location>
        <begin position="69"/>
        <end position="87"/>
    </location>
</feature>
<reference evidence="2 3" key="1">
    <citation type="submission" date="2018-06" db="EMBL/GenBank/DDBJ databases">
        <title>Genomic Encyclopedia of Archaeal and Bacterial Type Strains, Phase II (KMG-II): from individual species to whole genera.</title>
        <authorList>
            <person name="Goeker M."/>
        </authorList>
    </citation>
    <scope>NUCLEOTIDE SEQUENCE [LARGE SCALE GENOMIC DNA]</scope>
    <source>
        <strain evidence="2 3">DSM 15361</strain>
    </source>
</reference>
<keyword evidence="3" id="KW-1185">Reference proteome</keyword>